<feature type="compositionally biased region" description="Polar residues" evidence="3">
    <location>
        <begin position="855"/>
        <end position="870"/>
    </location>
</feature>
<dbReference type="Pfam" id="PF00781">
    <property type="entry name" value="DAGK_cat"/>
    <property type="match status" value="1"/>
</dbReference>
<dbReference type="OrthoDB" id="5368485at2759"/>
<evidence type="ECO:0000256" key="3">
    <source>
        <dbReference type="SAM" id="MobiDB-lite"/>
    </source>
</evidence>
<feature type="compositionally biased region" description="Polar residues" evidence="3">
    <location>
        <begin position="1125"/>
        <end position="1139"/>
    </location>
</feature>
<dbReference type="SUPFAM" id="SSF53474">
    <property type="entry name" value="alpha/beta-Hydrolases"/>
    <property type="match status" value="1"/>
</dbReference>
<feature type="region of interest" description="Disordered" evidence="3">
    <location>
        <begin position="1265"/>
        <end position="1316"/>
    </location>
</feature>
<feature type="compositionally biased region" description="Polar residues" evidence="3">
    <location>
        <begin position="707"/>
        <end position="716"/>
    </location>
</feature>
<evidence type="ECO:0000256" key="1">
    <source>
        <dbReference type="ARBA" id="ARBA00007920"/>
    </source>
</evidence>
<protein>
    <submittedName>
        <fullName evidence="4">Lipase/serine esterase</fullName>
    </submittedName>
</protein>
<keyword evidence="5" id="KW-1185">Reference proteome</keyword>
<dbReference type="InterPro" id="IPR007751">
    <property type="entry name" value="DUF676_lipase-like"/>
</dbReference>
<dbReference type="Pfam" id="PF05057">
    <property type="entry name" value="DUF676"/>
    <property type="match status" value="2"/>
</dbReference>
<dbReference type="InterPro" id="IPR016064">
    <property type="entry name" value="NAD/diacylglycerol_kinase_sf"/>
</dbReference>
<dbReference type="InterPro" id="IPR029058">
    <property type="entry name" value="AB_hydrolase_fold"/>
</dbReference>
<name>A0A5M3Z2T6_ASPTE</name>
<dbReference type="VEuPathDB" id="FungiDB:ATEG_04253"/>
<feature type="region of interest" description="Disordered" evidence="3">
    <location>
        <begin position="1118"/>
        <end position="1156"/>
    </location>
</feature>
<dbReference type="PANTHER" id="PTHR12482">
    <property type="entry name" value="LIPASE ROG1-RELATED-RELATED"/>
    <property type="match status" value="1"/>
</dbReference>
<dbReference type="GO" id="GO:0047372">
    <property type="term" value="F:monoacylglycerol lipase activity"/>
    <property type="evidence" value="ECO:0007669"/>
    <property type="project" value="TreeGrafter"/>
</dbReference>
<feature type="region of interest" description="Disordered" evidence="3">
    <location>
        <begin position="699"/>
        <end position="734"/>
    </location>
</feature>
<dbReference type="Proteomes" id="UP000452235">
    <property type="component" value="Unassembled WGS sequence"/>
</dbReference>
<dbReference type="InterPro" id="IPR044294">
    <property type="entry name" value="Lipase-like"/>
</dbReference>
<dbReference type="PROSITE" id="PS50146">
    <property type="entry name" value="DAGK"/>
    <property type="match status" value="1"/>
</dbReference>
<feature type="region of interest" description="Disordered" evidence="3">
    <location>
        <begin position="849"/>
        <end position="892"/>
    </location>
</feature>
<comment type="caution">
    <text evidence="4">The sequence shown here is derived from an EMBL/GenBank/DDBJ whole genome shotgun (WGS) entry which is preliminary data.</text>
</comment>
<dbReference type="InterPro" id="IPR017438">
    <property type="entry name" value="ATP-NAD_kinase_N"/>
</dbReference>
<dbReference type="GO" id="GO:0016301">
    <property type="term" value="F:kinase activity"/>
    <property type="evidence" value="ECO:0007669"/>
    <property type="project" value="InterPro"/>
</dbReference>
<feature type="region of interest" description="Disordered" evidence="3">
    <location>
        <begin position="1188"/>
        <end position="1212"/>
    </location>
</feature>
<keyword evidence="2" id="KW-0442">Lipid degradation</keyword>
<sequence length="1410" mass="155159">MTHQLSTSHDVFDCYEAENDHIRCHNCDKGDDILIPCGDIICLLPSNGNPGHGNHTLLFLQKKSNDNNDGVESSTYLHSIQTASVATKLLSRYLFEGLPGHFNSSQRPDLNIHIVISTLSGTGLAESYYDNILQPLFSYTELVDYKVHKTRSETSIVDLCQSTFIPCAEAGRPQTIVFLSGDGGIVDTIDTFYKATNKSLTLPTIALIPMGTGNAMASSMGLLAYPAAGLITLLRGALKPLPAFAAMFSTGARYVTDEGRTRVPITMPSSQPPTVYGGVVASWGMHASLVADSDTVEYRKYGAQRFKMAANELLHPSDGTETHRYAGTITFSRKNSQTGEEYTTTLDNKDHMYVLATLVPRLEKDFLISPESRPLDGCLRLVHFGPTSPENAMKMMGLAYQGGRHVHEEGVSYIELERLRIDFHEPDERWRRVCIDGKIVAVERDGWVEMLITPRTYSASQTADQGHPSPGSESESRFYSLAGWHIYSANANQPVDMPLIHQAGSVRVGEVVRYTFSYNPAADTEHPPPSELHVKIKNTSAIPLRAAYLHGPYTLYASCYPSTFDPNVGSPDDDTGGTPQFEPYLKAGGSWRATIPVPKRRGDTGDVYEPVTWRIEIISQVIFSSTASVNFELLIGRDQKSVETGGFSNSDSSRPARLRDHWLSTPVGEQVLTTKGVYSEAVKLLVDDTASLWNTPRLPACEEEQGTPGSPSNVPEQSDAADTYTHPPRSKPKKKVHLVVLTHGLHSNLGADMLYLKESIDASVQKAKQRKKEMCRKRTQDGHDNPAAQRTESGDGASLSDDTDDDDEQVVVRGFSGNAVRTERGIQYLGKRLAKYILFMTYPDQPYLPRKNSKSKPWSQHSASSGNPTKEQPFGERLISDTHGGPQTSNEHPYQITSISFIGHSLGGLIQTYAIAYIQKHSPEFFNTIRPVNFIALATPFLGLSNENPMYVKFALDLGLVGRTGQDLGLSWTAPRVRSGWEAIIGGKGDPVKSQNYADAGSKPLLRILPCGPAHEVLAKFQNRTIYSNVVNDGIVPLRTSCLLFLDWKGLDRVEKARRDNGIVGTMAEWGWAELTGANSKSPRSARPPAEIRVNAEGGSSTMEGISVTAMTTQHNATQANTQTLPSENQASLQLQKQAPSDDCMEVKPRDESIDASSYSPLSSFFSIFKPKPATKNGGHKQTKILKRSQTLGPPGNPTDAGLPSPSSTEESLARDHLYDEYGLHAPPKTTFFESASDLLLPPLPPTEFITDPGSRPRTIFHDRVYHPDDVPMPLPPKRRTITFGHTPTKPSDVPPASPDRESTHSHLSGHENESGLKIEEKIARAYHRDLSWRKVLVRLEPDAHNNIIVRRMFTNAYGWPVVQHLVDTHFGPDAVHHDDLPGNTMEGFKSLVINTSDNVEHGHEHSGSP</sequence>
<reference evidence="4 5" key="1">
    <citation type="submission" date="2020-01" db="EMBL/GenBank/DDBJ databases">
        <title>Aspergillus terreus IFO 6365 whole genome shotgun sequence.</title>
        <authorList>
            <person name="Kanamasa S."/>
            <person name="Takahashi H."/>
        </authorList>
    </citation>
    <scope>NUCLEOTIDE SEQUENCE [LARGE SCALE GENOMIC DNA]</scope>
    <source>
        <strain evidence="4 5">IFO 6365</strain>
    </source>
</reference>
<feature type="region of interest" description="Disordered" evidence="3">
    <location>
        <begin position="1078"/>
        <end position="1101"/>
    </location>
</feature>
<dbReference type="PANTHER" id="PTHR12482:SF62">
    <property type="entry name" value="LIPASE ROG1-RELATED"/>
    <property type="match status" value="1"/>
</dbReference>
<dbReference type="SUPFAM" id="SSF111331">
    <property type="entry name" value="NAD kinase/diacylglycerol kinase-like"/>
    <property type="match status" value="1"/>
</dbReference>
<feature type="compositionally biased region" description="Basic and acidic residues" evidence="3">
    <location>
        <begin position="1299"/>
        <end position="1316"/>
    </location>
</feature>
<dbReference type="GO" id="GO:0016042">
    <property type="term" value="P:lipid catabolic process"/>
    <property type="evidence" value="ECO:0007669"/>
    <property type="project" value="UniProtKB-KW"/>
</dbReference>
<evidence type="ECO:0000313" key="4">
    <source>
        <dbReference type="EMBL" id="GFF13576.1"/>
    </source>
</evidence>
<gene>
    <name evidence="4" type="ORF">ATEIFO6365_0002068700</name>
</gene>
<organism evidence="4 5">
    <name type="scientific">Aspergillus terreus</name>
    <dbReference type="NCBI Taxonomy" id="33178"/>
    <lineage>
        <taxon>Eukaryota</taxon>
        <taxon>Fungi</taxon>
        <taxon>Dikarya</taxon>
        <taxon>Ascomycota</taxon>
        <taxon>Pezizomycotina</taxon>
        <taxon>Eurotiomycetes</taxon>
        <taxon>Eurotiomycetidae</taxon>
        <taxon>Eurotiales</taxon>
        <taxon>Aspergillaceae</taxon>
        <taxon>Aspergillus</taxon>
        <taxon>Aspergillus subgen. Circumdati</taxon>
    </lineage>
</organism>
<keyword evidence="2" id="KW-0443">Lipid metabolism</keyword>
<evidence type="ECO:0000256" key="2">
    <source>
        <dbReference type="ARBA" id="ARBA00022963"/>
    </source>
</evidence>
<accession>A0A5M3Z2T6</accession>
<dbReference type="Gene3D" id="3.40.50.10330">
    <property type="entry name" value="Probable inorganic polyphosphate/atp-NAD kinase, domain 1"/>
    <property type="match status" value="1"/>
</dbReference>
<proteinExistence type="inferred from homology"/>
<dbReference type="InterPro" id="IPR001206">
    <property type="entry name" value="Diacylglycerol_kinase_cat_dom"/>
</dbReference>
<evidence type="ECO:0000313" key="5">
    <source>
        <dbReference type="Proteomes" id="UP000452235"/>
    </source>
</evidence>
<dbReference type="Gene3D" id="2.60.200.40">
    <property type="match status" value="1"/>
</dbReference>
<feature type="region of interest" description="Disordered" evidence="3">
    <location>
        <begin position="767"/>
        <end position="808"/>
    </location>
</feature>
<dbReference type="EMBL" id="BLJY01000002">
    <property type="protein sequence ID" value="GFF13576.1"/>
    <property type="molecule type" value="Genomic_DNA"/>
</dbReference>
<dbReference type="Gene3D" id="3.40.50.1820">
    <property type="entry name" value="alpha/beta hydrolase"/>
    <property type="match status" value="1"/>
</dbReference>
<comment type="similarity">
    <text evidence="1">Belongs to the putative lipase ROG1 family.</text>
</comment>